<dbReference type="Proteomes" id="UP001056120">
    <property type="component" value="Linkage Group LG21"/>
</dbReference>
<proteinExistence type="predicted"/>
<reference evidence="1 2" key="2">
    <citation type="journal article" date="2022" name="Mol. Ecol. Resour.">
        <title>The genomes of chicory, endive, great burdock and yacon provide insights into Asteraceae paleo-polyploidization history and plant inulin production.</title>
        <authorList>
            <person name="Fan W."/>
            <person name="Wang S."/>
            <person name="Wang H."/>
            <person name="Wang A."/>
            <person name="Jiang F."/>
            <person name="Liu H."/>
            <person name="Zhao H."/>
            <person name="Xu D."/>
            <person name="Zhang Y."/>
        </authorList>
    </citation>
    <scope>NUCLEOTIDE SEQUENCE [LARGE SCALE GENOMIC DNA]</scope>
    <source>
        <strain evidence="2">cv. Yunnan</strain>
        <tissue evidence="1">Leaves</tissue>
    </source>
</reference>
<evidence type="ECO:0000313" key="2">
    <source>
        <dbReference type="Proteomes" id="UP001056120"/>
    </source>
</evidence>
<comment type="caution">
    <text evidence="1">The sequence shown here is derived from an EMBL/GenBank/DDBJ whole genome shotgun (WGS) entry which is preliminary data.</text>
</comment>
<organism evidence="1 2">
    <name type="scientific">Smallanthus sonchifolius</name>
    <dbReference type="NCBI Taxonomy" id="185202"/>
    <lineage>
        <taxon>Eukaryota</taxon>
        <taxon>Viridiplantae</taxon>
        <taxon>Streptophyta</taxon>
        <taxon>Embryophyta</taxon>
        <taxon>Tracheophyta</taxon>
        <taxon>Spermatophyta</taxon>
        <taxon>Magnoliopsida</taxon>
        <taxon>eudicotyledons</taxon>
        <taxon>Gunneridae</taxon>
        <taxon>Pentapetalae</taxon>
        <taxon>asterids</taxon>
        <taxon>campanulids</taxon>
        <taxon>Asterales</taxon>
        <taxon>Asteraceae</taxon>
        <taxon>Asteroideae</taxon>
        <taxon>Heliantheae alliance</taxon>
        <taxon>Millerieae</taxon>
        <taxon>Smallanthus</taxon>
    </lineage>
</organism>
<sequence>MLTQEKRSRDAKKAEATASSDVSLLSETVKEHQGLLQNQQRLDGEEELLTGLLQTRPVNWTAADGTLLTQIGRYLKQAVVAKSCIFSASVELTDAETEYAVNVMLFRTVKEHQGLLQNQLSLVGEEELLTGLLKTGPVGLLQTGPVNWTTAGPFSGLFGSGEYGSD</sequence>
<evidence type="ECO:0000313" key="1">
    <source>
        <dbReference type="EMBL" id="KAI3731377.1"/>
    </source>
</evidence>
<protein>
    <submittedName>
        <fullName evidence="1">Uncharacterized protein</fullName>
    </submittedName>
</protein>
<accession>A0ACB9CAT0</accession>
<dbReference type="EMBL" id="CM042038">
    <property type="protein sequence ID" value="KAI3731377.1"/>
    <property type="molecule type" value="Genomic_DNA"/>
</dbReference>
<gene>
    <name evidence="1" type="ORF">L1987_62565</name>
</gene>
<name>A0ACB9CAT0_9ASTR</name>
<keyword evidence="2" id="KW-1185">Reference proteome</keyword>
<reference evidence="2" key="1">
    <citation type="journal article" date="2022" name="Mol. Ecol. Resour.">
        <title>The genomes of chicory, endive, great burdock and yacon provide insights into Asteraceae palaeo-polyploidization history and plant inulin production.</title>
        <authorList>
            <person name="Fan W."/>
            <person name="Wang S."/>
            <person name="Wang H."/>
            <person name="Wang A."/>
            <person name="Jiang F."/>
            <person name="Liu H."/>
            <person name="Zhao H."/>
            <person name="Xu D."/>
            <person name="Zhang Y."/>
        </authorList>
    </citation>
    <scope>NUCLEOTIDE SEQUENCE [LARGE SCALE GENOMIC DNA]</scope>
    <source>
        <strain evidence="2">cv. Yunnan</strain>
    </source>
</reference>